<reference evidence="2" key="1">
    <citation type="journal article" date="2023" name="DNA Res.">
        <title>Chromosome-level genome assembly of Phrynocephalus forsythii using third-generation DNA sequencing and Hi-C analysis.</title>
        <authorList>
            <person name="Qi Y."/>
            <person name="Zhao W."/>
            <person name="Zhao Y."/>
            <person name="Niu C."/>
            <person name="Cao S."/>
            <person name="Zhang Y."/>
        </authorList>
    </citation>
    <scope>NUCLEOTIDE SEQUENCE</scope>
    <source>
        <tissue evidence="2">Muscle</tissue>
    </source>
</reference>
<dbReference type="GO" id="GO:0005634">
    <property type="term" value="C:nucleus"/>
    <property type="evidence" value="ECO:0007669"/>
    <property type="project" value="TreeGrafter"/>
</dbReference>
<dbReference type="InterPro" id="IPR050863">
    <property type="entry name" value="CenT-Element_Derived"/>
</dbReference>
<feature type="domain" description="DDE-1" evidence="1">
    <location>
        <begin position="115"/>
        <end position="227"/>
    </location>
</feature>
<evidence type="ECO:0000313" key="3">
    <source>
        <dbReference type="Proteomes" id="UP001142489"/>
    </source>
</evidence>
<dbReference type="Gene3D" id="3.30.420.10">
    <property type="entry name" value="Ribonuclease H-like superfamily/Ribonuclease H"/>
    <property type="match status" value="1"/>
</dbReference>
<dbReference type="Pfam" id="PF03184">
    <property type="entry name" value="DDE_1"/>
    <property type="match status" value="1"/>
</dbReference>
<dbReference type="OrthoDB" id="125347at2759"/>
<dbReference type="AlphaFoldDB" id="A0A9Q0XK10"/>
<dbReference type="EMBL" id="JAPFRF010000011">
    <property type="protein sequence ID" value="KAJ7316991.1"/>
    <property type="molecule type" value="Genomic_DNA"/>
</dbReference>
<evidence type="ECO:0000313" key="2">
    <source>
        <dbReference type="EMBL" id="KAJ7316991.1"/>
    </source>
</evidence>
<comment type="caution">
    <text evidence="2">The sequence shown here is derived from an EMBL/GenBank/DDBJ whole genome shotgun (WGS) entry which is preliminary data.</text>
</comment>
<dbReference type="Proteomes" id="UP001142489">
    <property type="component" value="Unassembled WGS sequence"/>
</dbReference>
<dbReference type="InterPro" id="IPR036397">
    <property type="entry name" value="RNaseH_sf"/>
</dbReference>
<accession>A0A9Q0XK10</accession>
<proteinExistence type="predicted"/>
<evidence type="ECO:0000259" key="1">
    <source>
        <dbReference type="Pfam" id="PF03184"/>
    </source>
</evidence>
<dbReference type="PANTHER" id="PTHR19303:SF27">
    <property type="entry name" value="HTH CENPB-TYPE DOMAIN-CONTAINING PROTEIN"/>
    <property type="match status" value="1"/>
</dbReference>
<keyword evidence="3" id="KW-1185">Reference proteome</keyword>
<name>A0A9Q0XK10_9SAUR</name>
<gene>
    <name evidence="2" type="ORF">JRQ81_003153</name>
</gene>
<organism evidence="2 3">
    <name type="scientific">Phrynocephalus forsythii</name>
    <dbReference type="NCBI Taxonomy" id="171643"/>
    <lineage>
        <taxon>Eukaryota</taxon>
        <taxon>Metazoa</taxon>
        <taxon>Chordata</taxon>
        <taxon>Craniata</taxon>
        <taxon>Vertebrata</taxon>
        <taxon>Euteleostomi</taxon>
        <taxon>Lepidosauria</taxon>
        <taxon>Squamata</taxon>
        <taxon>Bifurcata</taxon>
        <taxon>Unidentata</taxon>
        <taxon>Episquamata</taxon>
        <taxon>Toxicofera</taxon>
        <taxon>Iguania</taxon>
        <taxon>Acrodonta</taxon>
        <taxon>Agamidae</taxon>
        <taxon>Agaminae</taxon>
        <taxon>Phrynocephalus</taxon>
    </lineage>
</organism>
<protein>
    <recommendedName>
        <fullName evidence="1">DDE-1 domain-containing protein</fullName>
    </recommendedName>
</protein>
<dbReference type="GO" id="GO:0003677">
    <property type="term" value="F:DNA binding"/>
    <property type="evidence" value="ECO:0007669"/>
    <property type="project" value="TreeGrafter"/>
</dbReference>
<dbReference type="InterPro" id="IPR004875">
    <property type="entry name" value="DDE_SF_endonuclease_dom"/>
</dbReference>
<dbReference type="PANTHER" id="PTHR19303">
    <property type="entry name" value="TRANSPOSON"/>
    <property type="match status" value="1"/>
</dbReference>
<sequence>MICTKAKALHIDLLHQHMETSAPAEEFKVNRGWFENFKVRSGIHSVARHGEATSSHLRAAEDFAMEFREDMVSEGYLPQQVFNCNETGLFWKRIPKRTFIMEEETNLPGHKPIKDRLTLLFCANTSGDLKNLQAFKKHKERLDILWQSNIKAWVTCIQFVQWVNLFFGPAVKQYLLEKNLSLKVLLLMDNAPAHHPGLKEDLLEGFQFIKVMSLPPTTPVLQPIDQQNLNSASCNLWTGCVVTPDASAPAPVCSGAKNFVCVCGRTVGLEIEEVSELVEGHDHELSTQDLLGAAAAGSGATAVSFEEEEMREKEVSTMELREACVMCAKLQTFVQWHHLDKALTQNHVNNVDYDIMSWFKGMLKKHQRQQII</sequence>